<dbReference type="InterPro" id="IPR003613">
    <property type="entry name" value="Ubox_domain"/>
</dbReference>
<dbReference type="GO" id="GO:0016567">
    <property type="term" value="P:protein ubiquitination"/>
    <property type="evidence" value="ECO:0007669"/>
    <property type="project" value="InterPro"/>
</dbReference>
<dbReference type="PANTHER" id="PTHR46573">
    <property type="entry name" value="WD REPEAT, SAM AND U-BOX DOMAIN-CONTAINING PROTEIN 1"/>
    <property type="match status" value="1"/>
</dbReference>
<keyword evidence="1" id="KW-1133">Transmembrane helix</keyword>
<dbReference type="GO" id="GO:0004842">
    <property type="term" value="F:ubiquitin-protein transferase activity"/>
    <property type="evidence" value="ECO:0007669"/>
    <property type="project" value="InterPro"/>
</dbReference>
<dbReference type="PANTHER" id="PTHR46573:SF1">
    <property type="entry name" value="WD REPEAT, SAM AND U-BOX DOMAIN-CONTAINING PROTEIN 1"/>
    <property type="match status" value="1"/>
</dbReference>
<reference evidence="3" key="1">
    <citation type="submission" date="2021-02" db="EMBL/GenBank/DDBJ databases">
        <authorList>
            <person name="Nowell W R."/>
        </authorList>
    </citation>
    <scope>NUCLEOTIDE SEQUENCE</scope>
</reference>
<protein>
    <recommendedName>
        <fullName evidence="2">U-box domain-containing protein</fullName>
    </recommendedName>
</protein>
<name>A0A813XP57_9BILA</name>
<proteinExistence type="predicted"/>
<feature type="transmembrane region" description="Helical" evidence="1">
    <location>
        <begin position="122"/>
        <end position="144"/>
    </location>
</feature>
<dbReference type="SUPFAM" id="SSF57850">
    <property type="entry name" value="RING/U-box"/>
    <property type="match status" value="1"/>
</dbReference>
<dbReference type="PROSITE" id="PS51698">
    <property type="entry name" value="U_BOX"/>
    <property type="match status" value="1"/>
</dbReference>
<evidence type="ECO:0000313" key="3">
    <source>
        <dbReference type="EMBL" id="CAF0867829.1"/>
    </source>
</evidence>
<evidence type="ECO:0000259" key="2">
    <source>
        <dbReference type="PROSITE" id="PS51698"/>
    </source>
</evidence>
<accession>A0A813XP57</accession>
<dbReference type="Proteomes" id="UP000663844">
    <property type="component" value="Unassembled WGS sequence"/>
</dbReference>
<dbReference type="CDD" id="cd16655">
    <property type="entry name" value="RING-Ubox_WDSUB1-like"/>
    <property type="match status" value="1"/>
</dbReference>
<organism evidence="3 5">
    <name type="scientific">Adineta steineri</name>
    <dbReference type="NCBI Taxonomy" id="433720"/>
    <lineage>
        <taxon>Eukaryota</taxon>
        <taxon>Metazoa</taxon>
        <taxon>Spiralia</taxon>
        <taxon>Gnathifera</taxon>
        <taxon>Rotifera</taxon>
        <taxon>Eurotatoria</taxon>
        <taxon>Bdelloidea</taxon>
        <taxon>Adinetida</taxon>
        <taxon>Adinetidae</taxon>
        <taxon>Adineta</taxon>
    </lineage>
</organism>
<dbReference type="SMART" id="SM00504">
    <property type="entry name" value="Ubox"/>
    <property type="match status" value="1"/>
</dbReference>
<keyword evidence="1" id="KW-0472">Membrane</keyword>
<dbReference type="EMBL" id="CAJOAZ010003149">
    <property type="protein sequence ID" value="CAF3988252.1"/>
    <property type="molecule type" value="Genomic_DNA"/>
</dbReference>
<evidence type="ECO:0000256" key="1">
    <source>
        <dbReference type="SAM" id="Phobius"/>
    </source>
</evidence>
<dbReference type="EMBL" id="CAJNOG010000061">
    <property type="protein sequence ID" value="CAF0867829.1"/>
    <property type="molecule type" value="Genomic_DNA"/>
</dbReference>
<dbReference type="InterPro" id="IPR013083">
    <property type="entry name" value="Znf_RING/FYVE/PHD"/>
</dbReference>
<dbReference type="Proteomes" id="UP000663845">
    <property type="component" value="Unassembled WGS sequence"/>
</dbReference>
<dbReference type="Gene3D" id="3.30.40.10">
    <property type="entry name" value="Zinc/RING finger domain, C3HC4 (zinc finger)"/>
    <property type="match status" value="1"/>
</dbReference>
<gene>
    <name evidence="3" type="ORF">JYZ213_LOCUS8787</name>
    <name evidence="4" type="ORF">OXD698_LOCUS28794</name>
</gene>
<comment type="caution">
    <text evidence="3">The sequence shown here is derived from an EMBL/GenBank/DDBJ whole genome shotgun (WGS) entry which is preliminary data.</text>
</comment>
<keyword evidence="1" id="KW-0812">Transmembrane</keyword>
<feature type="domain" description="U-box" evidence="2">
    <location>
        <begin position="11"/>
        <end position="84"/>
    </location>
</feature>
<sequence length="276" mass="31585">MIQTTTVLNTENDDNLFCPITLELFRDPVIAKDGHVYEREAITKWILQHGTSPFTRETLQITDLLSDDHLKRLAAARRNSVVSYQVRDGTVTLPSLRKLPKNQTHDRNICRALELSRRSHKIFLFIICTCLICVSISLGVSLGVKHTITSPPRDPQTSCNYSSSLTRTSMMFQRPNGDRGVYYYKPIQIFISTSGYYEIQSFSNIDMFGYFYLYFMPLNPPMNVLMFDDDSGGDEQFYFRISLDPIMYTLVATTYEKNITGLFSIMVTGPASVTFH</sequence>
<evidence type="ECO:0000313" key="5">
    <source>
        <dbReference type="Proteomes" id="UP000663845"/>
    </source>
</evidence>
<evidence type="ECO:0000313" key="4">
    <source>
        <dbReference type="EMBL" id="CAF3988252.1"/>
    </source>
</evidence>
<dbReference type="InterPro" id="IPR052085">
    <property type="entry name" value="WD-SAM-U-box"/>
</dbReference>
<dbReference type="Pfam" id="PF04564">
    <property type="entry name" value="U-box"/>
    <property type="match status" value="1"/>
</dbReference>
<dbReference type="AlphaFoldDB" id="A0A813XP57"/>